<sequence>MAPDFETGKEPFRPLSLLGLPPHIRHRIYLHVGVARFDGYPYTYYLDGRKPLRGGTSEFDPPPGRNFAGLLLSCRALYAETAALLYSAHRFVIFYEHHGSLNPLRALSPAALASLTSLKIVLNQSSCHQPIDSLNYPPPCCCSERIGAHGSYCTDKFHRDAHRRPLLDPALDLKLASSAEVATQLMLSEWHETATYLSSSVAIGHLDLSLKEVTVSREHRGYQLCSPPCTNEFGCPPHIHHGCRLVECHSYVDSPLAGAPGRVPGCFCRRRHAAFSSTCRCWAPPPDLFLVCRALCRDAQFVFFSGNRFVVHDFDALMPWDLPDVRHYPYDRLFASEFLRDIIPAHCLADLRFVELVFPPYEPDGWPNSERAPILDWSDTIDWIQGKVNAPALTISVVMVDFHDGPDDVRRDLTKEQGTQIMQGYASVLYFLRSLARDDGLGGIHIQLAVPWRWAVGNIQWQSIWLANEEQRLRKDVEGFLLQVGGTVKRNCCPNNILRGIYYM</sequence>
<name>A0AAN6MET4_9PEZI</name>
<evidence type="ECO:0000313" key="1">
    <source>
        <dbReference type="EMBL" id="KAK3898796.1"/>
    </source>
</evidence>
<evidence type="ECO:0000313" key="2">
    <source>
        <dbReference type="Proteomes" id="UP001303889"/>
    </source>
</evidence>
<reference evidence="1" key="1">
    <citation type="journal article" date="2023" name="Mol. Phylogenet. Evol.">
        <title>Genome-scale phylogeny and comparative genomics of the fungal order Sordariales.</title>
        <authorList>
            <person name="Hensen N."/>
            <person name="Bonometti L."/>
            <person name="Westerberg I."/>
            <person name="Brannstrom I.O."/>
            <person name="Guillou S."/>
            <person name="Cros-Aarteil S."/>
            <person name="Calhoun S."/>
            <person name="Haridas S."/>
            <person name="Kuo A."/>
            <person name="Mondo S."/>
            <person name="Pangilinan J."/>
            <person name="Riley R."/>
            <person name="LaButti K."/>
            <person name="Andreopoulos B."/>
            <person name="Lipzen A."/>
            <person name="Chen C."/>
            <person name="Yan M."/>
            <person name="Daum C."/>
            <person name="Ng V."/>
            <person name="Clum A."/>
            <person name="Steindorff A."/>
            <person name="Ohm R.A."/>
            <person name="Martin F."/>
            <person name="Silar P."/>
            <person name="Natvig D.O."/>
            <person name="Lalanne C."/>
            <person name="Gautier V."/>
            <person name="Ament-Velasquez S.L."/>
            <person name="Kruys A."/>
            <person name="Hutchinson M.I."/>
            <person name="Powell A.J."/>
            <person name="Barry K."/>
            <person name="Miller A.N."/>
            <person name="Grigoriev I.V."/>
            <person name="Debuchy R."/>
            <person name="Gladieux P."/>
            <person name="Hiltunen Thoren M."/>
            <person name="Johannesson H."/>
        </authorList>
    </citation>
    <scope>NUCLEOTIDE SEQUENCE</scope>
    <source>
        <strain evidence="1">CBS 103.79</strain>
    </source>
</reference>
<dbReference type="PANTHER" id="PTHR42085">
    <property type="entry name" value="F-BOX DOMAIN-CONTAINING PROTEIN"/>
    <property type="match status" value="1"/>
</dbReference>
<dbReference type="InterPro" id="IPR038883">
    <property type="entry name" value="AN11006-like"/>
</dbReference>
<dbReference type="AlphaFoldDB" id="A0AAN6MET4"/>
<comment type="caution">
    <text evidence="1">The sequence shown here is derived from an EMBL/GenBank/DDBJ whole genome shotgun (WGS) entry which is preliminary data.</text>
</comment>
<dbReference type="Proteomes" id="UP001303889">
    <property type="component" value="Unassembled WGS sequence"/>
</dbReference>
<dbReference type="PANTHER" id="PTHR42085:SF1">
    <property type="entry name" value="F-BOX DOMAIN-CONTAINING PROTEIN"/>
    <property type="match status" value="1"/>
</dbReference>
<keyword evidence="2" id="KW-1185">Reference proteome</keyword>
<reference evidence="1" key="2">
    <citation type="submission" date="2023-05" db="EMBL/GenBank/DDBJ databases">
        <authorList>
            <consortium name="Lawrence Berkeley National Laboratory"/>
            <person name="Steindorff A."/>
            <person name="Hensen N."/>
            <person name="Bonometti L."/>
            <person name="Westerberg I."/>
            <person name="Brannstrom I.O."/>
            <person name="Guillou S."/>
            <person name="Cros-Aarteil S."/>
            <person name="Calhoun S."/>
            <person name="Haridas S."/>
            <person name="Kuo A."/>
            <person name="Mondo S."/>
            <person name="Pangilinan J."/>
            <person name="Riley R."/>
            <person name="Labutti K."/>
            <person name="Andreopoulos B."/>
            <person name="Lipzen A."/>
            <person name="Chen C."/>
            <person name="Yanf M."/>
            <person name="Daum C."/>
            <person name="Ng V."/>
            <person name="Clum A."/>
            <person name="Ohm R."/>
            <person name="Martin F."/>
            <person name="Silar P."/>
            <person name="Natvig D."/>
            <person name="Lalanne C."/>
            <person name="Gautier V."/>
            <person name="Ament-Velasquez S.L."/>
            <person name="Kruys A."/>
            <person name="Hutchinson M.I."/>
            <person name="Powell A.J."/>
            <person name="Barry K."/>
            <person name="Miller A.N."/>
            <person name="Grigoriev I.V."/>
            <person name="Debuchy R."/>
            <person name="Gladieux P."/>
            <person name="Thoren M.H."/>
            <person name="Johannesson H."/>
        </authorList>
    </citation>
    <scope>NUCLEOTIDE SEQUENCE</scope>
    <source>
        <strain evidence="1">CBS 103.79</strain>
    </source>
</reference>
<gene>
    <name evidence="1" type="ORF">C8A05DRAFT_46979</name>
</gene>
<dbReference type="EMBL" id="MU855879">
    <property type="protein sequence ID" value="KAK3898796.1"/>
    <property type="molecule type" value="Genomic_DNA"/>
</dbReference>
<protein>
    <submittedName>
        <fullName evidence="1">Uncharacterized protein</fullName>
    </submittedName>
</protein>
<accession>A0AAN6MET4</accession>
<proteinExistence type="predicted"/>
<organism evidence="1 2">
    <name type="scientific">Staphylotrichum tortipilum</name>
    <dbReference type="NCBI Taxonomy" id="2831512"/>
    <lineage>
        <taxon>Eukaryota</taxon>
        <taxon>Fungi</taxon>
        <taxon>Dikarya</taxon>
        <taxon>Ascomycota</taxon>
        <taxon>Pezizomycotina</taxon>
        <taxon>Sordariomycetes</taxon>
        <taxon>Sordariomycetidae</taxon>
        <taxon>Sordariales</taxon>
        <taxon>Chaetomiaceae</taxon>
        <taxon>Staphylotrichum</taxon>
    </lineage>
</organism>